<dbReference type="EMBL" id="JAWJBA010000001">
    <property type="protein sequence ID" value="MDV2683813.1"/>
    <property type="molecule type" value="Genomic_DNA"/>
</dbReference>
<name>A0ABU3X8U6_9BACI</name>
<reference evidence="2 3" key="1">
    <citation type="submission" date="2023-10" db="EMBL/GenBank/DDBJ databases">
        <title>Screening of Alkalihalobacillus lindianensis BZ-TG-R113 and Its Alleviation of Salt Stress on Rapeseed Growth.</title>
        <authorList>
            <person name="Zhao B."/>
            <person name="Guo T."/>
        </authorList>
    </citation>
    <scope>NUCLEOTIDE SEQUENCE [LARGE SCALE GENOMIC DNA]</scope>
    <source>
        <strain evidence="2 3">BZ-TG-R113</strain>
    </source>
</reference>
<proteinExistence type="predicted"/>
<keyword evidence="3" id="KW-1185">Reference proteome</keyword>
<gene>
    <name evidence="1" type="ORF">RYX56_05415</name>
    <name evidence="2" type="ORF">RYX56_05755</name>
</gene>
<protein>
    <submittedName>
        <fullName evidence="2">Uncharacterized protein</fullName>
    </submittedName>
</protein>
<evidence type="ECO:0000313" key="2">
    <source>
        <dbReference type="EMBL" id="MDV2683879.1"/>
    </source>
</evidence>
<organism evidence="2 3">
    <name type="scientific">Alkalihalophilus lindianensis</name>
    <dbReference type="NCBI Taxonomy" id="1630542"/>
    <lineage>
        <taxon>Bacteria</taxon>
        <taxon>Bacillati</taxon>
        <taxon>Bacillota</taxon>
        <taxon>Bacilli</taxon>
        <taxon>Bacillales</taxon>
        <taxon>Bacillaceae</taxon>
        <taxon>Alkalihalophilus</taxon>
    </lineage>
</organism>
<dbReference type="Proteomes" id="UP001287282">
    <property type="component" value="Unassembled WGS sequence"/>
</dbReference>
<dbReference type="RefSeq" id="WP_317121105.1">
    <property type="nucleotide sequence ID" value="NZ_JAWJBA010000001.1"/>
</dbReference>
<sequence>MNKKQRPKVTKQQTEFIKKMIAKEANDKVFQQEATMLRLYTETLHEYLTQLNDEAGTLDTMLSTLSNLQENYDCAYKNVGSLPEDKYKVLIKEARDQLKVT</sequence>
<dbReference type="EMBL" id="JAWJBA010000001">
    <property type="protein sequence ID" value="MDV2683879.1"/>
    <property type="molecule type" value="Genomic_DNA"/>
</dbReference>
<accession>A0ABU3X8U6</accession>
<comment type="caution">
    <text evidence="2">The sequence shown here is derived from an EMBL/GenBank/DDBJ whole genome shotgun (WGS) entry which is preliminary data.</text>
</comment>
<evidence type="ECO:0000313" key="3">
    <source>
        <dbReference type="Proteomes" id="UP001287282"/>
    </source>
</evidence>
<evidence type="ECO:0000313" key="1">
    <source>
        <dbReference type="EMBL" id="MDV2683813.1"/>
    </source>
</evidence>